<keyword evidence="10" id="KW-0547">Nucleotide-binding</keyword>
<gene>
    <name evidence="15" type="primary">LOC110771166</name>
</gene>
<keyword evidence="6" id="KW-0406">Ion transport</keyword>
<organism evidence="14 15">
    <name type="scientific">Prunus avium</name>
    <name type="common">Cherry</name>
    <name type="synonym">Cerasus avium</name>
    <dbReference type="NCBI Taxonomy" id="42229"/>
    <lineage>
        <taxon>Eukaryota</taxon>
        <taxon>Viridiplantae</taxon>
        <taxon>Streptophyta</taxon>
        <taxon>Embryophyta</taxon>
        <taxon>Tracheophyta</taxon>
        <taxon>Spermatophyta</taxon>
        <taxon>Magnoliopsida</taxon>
        <taxon>eudicotyledons</taxon>
        <taxon>Gunneridae</taxon>
        <taxon>Pentapetalae</taxon>
        <taxon>rosids</taxon>
        <taxon>fabids</taxon>
        <taxon>Rosales</taxon>
        <taxon>Rosaceae</taxon>
        <taxon>Amygdaloideae</taxon>
        <taxon>Amygdaleae</taxon>
        <taxon>Prunus</taxon>
    </lineage>
</organism>
<protein>
    <submittedName>
        <fullName evidence="15">Cyclic nucleotide-gated ion channel 1-like</fullName>
    </submittedName>
</protein>
<feature type="domain" description="Cyclic nucleotide-binding" evidence="13">
    <location>
        <begin position="309"/>
        <end position="416"/>
    </location>
</feature>
<keyword evidence="8" id="KW-1071">Ligand-gated ion channel</keyword>
<keyword evidence="5 11" id="KW-1133">Transmembrane helix</keyword>
<feature type="domain" description="Protein kinase" evidence="12">
    <location>
        <begin position="440"/>
        <end position="772"/>
    </location>
</feature>
<evidence type="ECO:0000256" key="10">
    <source>
        <dbReference type="PROSITE-ProRule" id="PRU10141"/>
    </source>
</evidence>
<dbReference type="GO" id="GO:0005216">
    <property type="term" value="F:monoatomic ion channel activity"/>
    <property type="evidence" value="ECO:0007669"/>
    <property type="project" value="InterPro"/>
</dbReference>
<dbReference type="GO" id="GO:0016020">
    <property type="term" value="C:membrane"/>
    <property type="evidence" value="ECO:0007669"/>
    <property type="project" value="UniProtKB-SubCell"/>
</dbReference>
<dbReference type="GO" id="GO:0005524">
    <property type="term" value="F:ATP binding"/>
    <property type="evidence" value="ECO:0007669"/>
    <property type="project" value="UniProtKB-UniRule"/>
</dbReference>
<dbReference type="Gene3D" id="2.60.120.10">
    <property type="entry name" value="Jelly Rolls"/>
    <property type="match status" value="1"/>
</dbReference>
<dbReference type="GO" id="GO:0004672">
    <property type="term" value="F:protein kinase activity"/>
    <property type="evidence" value="ECO:0007669"/>
    <property type="project" value="InterPro"/>
</dbReference>
<keyword evidence="9" id="KW-0407">Ion channel</keyword>
<reference evidence="15" key="1">
    <citation type="submission" date="2025-08" db="UniProtKB">
        <authorList>
            <consortium name="RefSeq"/>
        </authorList>
    </citation>
    <scope>IDENTIFICATION</scope>
</reference>
<evidence type="ECO:0000256" key="3">
    <source>
        <dbReference type="ARBA" id="ARBA00022448"/>
    </source>
</evidence>
<dbReference type="Gene3D" id="1.10.510.10">
    <property type="entry name" value="Transferase(Phosphotransferase) domain 1"/>
    <property type="match status" value="1"/>
</dbReference>
<dbReference type="KEGG" id="pavi:110771166"/>
<evidence type="ECO:0000256" key="4">
    <source>
        <dbReference type="ARBA" id="ARBA00022692"/>
    </source>
</evidence>
<dbReference type="InterPro" id="IPR014710">
    <property type="entry name" value="RmlC-like_jellyroll"/>
</dbReference>
<evidence type="ECO:0000256" key="11">
    <source>
        <dbReference type="SAM" id="Phobius"/>
    </source>
</evidence>
<evidence type="ECO:0000259" key="13">
    <source>
        <dbReference type="PROSITE" id="PS50042"/>
    </source>
</evidence>
<dbReference type="SUPFAM" id="SSF51206">
    <property type="entry name" value="cAMP-binding domain-like"/>
    <property type="match status" value="1"/>
</dbReference>
<dbReference type="CDD" id="cd00038">
    <property type="entry name" value="CAP_ED"/>
    <property type="match status" value="1"/>
</dbReference>
<dbReference type="PANTHER" id="PTHR45651:SF68">
    <property type="entry name" value="ION TRANSPORT DOMAIN-CONTAINING PROTEIN"/>
    <property type="match status" value="1"/>
</dbReference>
<dbReference type="InterPro" id="IPR017441">
    <property type="entry name" value="Protein_kinase_ATP_BS"/>
</dbReference>
<comment type="subcellular location">
    <subcellularLocation>
        <location evidence="1">Membrane</location>
        <topology evidence="1">Multi-pass membrane protein</topology>
    </subcellularLocation>
</comment>
<dbReference type="Pfam" id="PF00520">
    <property type="entry name" value="Ion_trans"/>
    <property type="match status" value="1"/>
</dbReference>
<dbReference type="Gene3D" id="3.30.200.20">
    <property type="entry name" value="Phosphorylase Kinase, domain 1"/>
    <property type="match status" value="1"/>
</dbReference>
<keyword evidence="3" id="KW-0813">Transport</keyword>
<feature type="binding site" evidence="10">
    <location>
        <position position="469"/>
    </location>
    <ligand>
        <name>ATP</name>
        <dbReference type="ChEBI" id="CHEBI:30616"/>
    </ligand>
</feature>
<evidence type="ECO:0000313" key="15">
    <source>
        <dbReference type="RefSeq" id="XP_021831117.1"/>
    </source>
</evidence>
<evidence type="ECO:0000256" key="1">
    <source>
        <dbReference type="ARBA" id="ARBA00004141"/>
    </source>
</evidence>
<dbReference type="InterPro" id="IPR000595">
    <property type="entry name" value="cNMP-bd_dom"/>
</dbReference>
<dbReference type="Proteomes" id="UP000515124">
    <property type="component" value="Unplaced"/>
</dbReference>
<keyword evidence="4 11" id="KW-0812">Transmembrane</keyword>
<evidence type="ECO:0000256" key="6">
    <source>
        <dbReference type="ARBA" id="ARBA00023065"/>
    </source>
</evidence>
<dbReference type="PANTHER" id="PTHR45651">
    <property type="entry name" value="CYCLIC NUCLEOTIDE-GATED ION CHANNEL 15-RELATED-RELATED"/>
    <property type="match status" value="1"/>
</dbReference>
<dbReference type="InterPro" id="IPR018490">
    <property type="entry name" value="cNMP-bd_dom_sf"/>
</dbReference>
<dbReference type="InterPro" id="IPR001245">
    <property type="entry name" value="Ser-Thr/Tyr_kinase_cat_dom"/>
</dbReference>
<evidence type="ECO:0000256" key="2">
    <source>
        <dbReference type="ARBA" id="ARBA00010486"/>
    </source>
</evidence>
<dbReference type="Pfam" id="PF07714">
    <property type="entry name" value="PK_Tyr_Ser-Thr"/>
    <property type="match status" value="1"/>
</dbReference>
<dbReference type="SMART" id="SM00100">
    <property type="entry name" value="cNMP"/>
    <property type="match status" value="1"/>
</dbReference>
<dbReference type="InterPro" id="IPR011009">
    <property type="entry name" value="Kinase-like_dom_sf"/>
</dbReference>
<dbReference type="SUPFAM" id="SSF81324">
    <property type="entry name" value="Voltage-gated potassium channels"/>
    <property type="match status" value="1"/>
</dbReference>
<evidence type="ECO:0000259" key="12">
    <source>
        <dbReference type="PROSITE" id="PS50011"/>
    </source>
</evidence>
<proteinExistence type="inferred from homology"/>
<evidence type="ECO:0000256" key="9">
    <source>
        <dbReference type="ARBA" id="ARBA00023303"/>
    </source>
</evidence>
<evidence type="ECO:0000256" key="8">
    <source>
        <dbReference type="ARBA" id="ARBA00023286"/>
    </source>
</evidence>
<evidence type="ECO:0000256" key="7">
    <source>
        <dbReference type="ARBA" id="ARBA00023136"/>
    </source>
</evidence>
<dbReference type="PROSITE" id="PS50042">
    <property type="entry name" value="CNMP_BINDING_3"/>
    <property type="match status" value="1"/>
</dbReference>
<evidence type="ECO:0000313" key="14">
    <source>
        <dbReference type="Proteomes" id="UP000515124"/>
    </source>
</evidence>
<dbReference type="GeneID" id="110771166"/>
<keyword evidence="7 11" id="KW-0472">Membrane</keyword>
<dbReference type="RefSeq" id="XP_021831117.1">
    <property type="nucleotide sequence ID" value="XM_021975425.1"/>
</dbReference>
<dbReference type="InterPro" id="IPR000719">
    <property type="entry name" value="Prot_kinase_dom"/>
</dbReference>
<feature type="transmembrane region" description="Helical" evidence="11">
    <location>
        <begin position="192"/>
        <end position="209"/>
    </location>
</feature>
<accession>A0A6P5TVE1</accession>
<dbReference type="PROSITE" id="PS50011">
    <property type="entry name" value="PROTEIN_KINASE_DOM"/>
    <property type="match status" value="1"/>
</dbReference>
<dbReference type="PROSITE" id="PS00107">
    <property type="entry name" value="PROTEIN_KINASE_ATP"/>
    <property type="match status" value="1"/>
</dbReference>
<dbReference type="SUPFAM" id="SSF56112">
    <property type="entry name" value="Protein kinase-like (PK-like)"/>
    <property type="match status" value="1"/>
</dbReference>
<comment type="similarity">
    <text evidence="2">Belongs to the cyclic nucleotide-gated cation channel (TC 1.A.1.5) family.</text>
</comment>
<feature type="transmembrane region" description="Helical" evidence="11">
    <location>
        <begin position="27"/>
        <end position="48"/>
    </location>
</feature>
<feature type="transmembrane region" description="Helical" evidence="11">
    <location>
        <begin position="69"/>
        <end position="89"/>
    </location>
</feature>
<evidence type="ECO:0000256" key="5">
    <source>
        <dbReference type="ARBA" id="ARBA00022989"/>
    </source>
</evidence>
<sequence>MYLVQVAIFIFFSKMRDLRSLSTKRMAIMNFFVLLQYVPRVLCIYLSCKELKRTPKGGTGETAIWVKGVLNFFMYILASHVLGAIWYFFAIQRMAICWHDACRKENGCDTSTFGCHEHQTFRNIRFLNDLCPISPVNTTLFDFGIYSTILQSGIPGSTNYFEKFSNCFWWGLRNLSSLGSNLEPSIDGWENLFAAFISIIGLLLFLYLIGNLQTYMQLNTARREDHRHKMKVERKMEKKDPETELWLSKNGVPKRLINDIKSQMMVKVRQEVEVDRDADLDYIFSILPRTLQIRIKKYMPITTLKREPMFQNMDENVLKEICRRLKPKKFTEGDIIIEEGKRLKKMVYIVDGLVSIRGEDSSSDFERGAGEVCGEKLVRRLPSTSFPRRVPETESVIAKGDVEALVLTASDVQDMVFEFGRQYFLGTKIFSAKQLEEATNNYLNIIGQGISATVYEGNLPDGTRVAVKKSKTTRPISYSLRVIKEVGVASQIDHINVVRFLGCCLEPQTQALVFKYIPNGTLYDHIHKEEEGRGSSQTQALSLESRIKIASETAEALAYLHSFIPNKPIIHGHVNTKYILLDYDLTAKLFGFGVSRLFIDDDDDDDDDDDEAVAAYVREKLRYLDPEYNQPQALREKSDVYNFGVVLAELLTSRVFENDNEREYCGTQLDANVGLKEWNTASLCWMYRRNPYNMRAFSSEVMGKRNLAWFLSSMENGHLDQILDGEIIVNEATSETAKKVADLAKRCLRSKREERPSMEQVVVELEGLRKFMAEYQRGEDVEPSSS</sequence>
<keyword evidence="10" id="KW-0067">ATP-binding</keyword>
<name>A0A6P5TVE1_PRUAV</name>
<dbReference type="AlphaFoldDB" id="A0A6P5TVE1"/>
<keyword evidence="14" id="KW-1185">Reference proteome</keyword>
<dbReference type="InterPro" id="IPR005821">
    <property type="entry name" value="Ion_trans_dom"/>
</dbReference>